<gene>
    <name evidence="1" type="ORF">CLORY_11710</name>
</gene>
<name>A0A1V4ITZ9_9CLOT</name>
<keyword evidence="2" id="KW-1185">Reference proteome</keyword>
<protein>
    <submittedName>
        <fullName evidence="1">Uncharacterized protein</fullName>
    </submittedName>
</protein>
<reference evidence="1 2" key="1">
    <citation type="submission" date="2017-03" db="EMBL/GenBank/DDBJ databases">
        <title>Genome sequence of Clostridium oryzae DSM 28571.</title>
        <authorList>
            <person name="Poehlein A."/>
            <person name="Daniel R."/>
        </authorList>
    </citation>
    <scope>NUCLEOTIDE SEQUENCE [LARGE SCALE GENOMIC DNA]</scope>
    <source>
        <strain evidence="1 2">DSM 28571</strain>
    </source>
</reference>
<dbReference type="AlphaFoldDB" id="A0A1V4ITZ9"/>
<dbReference type="EMBL" id="MZGV01000009">
    <property type="protein sequence ID" value="OPJ63389.1"/>
    <property type="molecule type" value="Genomic_DNA"/>
</dbReference>
<accession>A0A1V4ITZ9</accession>
<evidence type="ECO:0000313" key="1">
    <source>
        <dbReference type="EMBL" id="OPJ63389.1"/>
    </source>
</evidence>
<evidence type="ECO:0000313" key="2">
    <source>
        <dbReference type="Proteomes" id="UP000190080"/>
    </source>
</evidence>
<comment type="caution">
    <text evidence="1">The sequence shown here is derived from an EMBL/GenBank/DDBJ whole genome shotgun (WGS) entry which is preliminary data.</text>
</comment>
<dbReference type="RefSeq" id="WP_079422594.1">
    <property type="nucleotide sequence ID" value="NZ_MZGV01000009.1"/>
</dbReference>
<dbReference type="Proteomes" id="UP000190080">
    <property type="component" value="Unassembled WGS sequence"/>
</dbReference>
<sequence length="164" mass="18114">MLKILKYENVKRFFVFLLCFSFLGLSKISTTKANAIVSQPVKIITVGSAVLVHDYGSSADWSITNAHMANTGDTYDLTTNNVYIKDATNGAFYEGYACVDGESVGYTGRTTSNVYLYSFATSGTIWTRGFIIRNLASGTHTIQIKYTRLGTTTMYTDTIYVNVP</sequence>
<proteinExistence type="predicted"/>
<organism evidence="1 2">
    <name type="scientific">Clostridium oryzae</name>
    <dbReference type="NCBI Taxonomy" id="1450648"/>
    <lineage>
        <taxon>Bacteria</taxon>
        <taxon>Bacillati</taxon>
        <taxon>Bacillota</taxon>
        <taxon>Clostridia</taxon>
        <taxon>Eubacteriales</taxon>
        <taxon>Clostridiaceae</taxon>
        <taxon>Clostridium</taxon>
    </lineage>
</organism>